<reference evidence="8" key="1">
    <citation type="submission" date="2022-11" db="EMBL/GenBank/DDBJ databases">
        <authorList>
            <person name="Kikuchi T."/>
        </authorList>
    </citation>
    <scope>NUCLEOTIDE SEQUENCE</scope>
    <source>
        <strain evidence="8">PS1010</strain>
    </source>
</reference>
<evidence type="ECO:0000256" key="3">
    <source>
        <dbReference type="ARBA" id="ARBA00022448"/>
    </source>
</evidence>
<feature type="transmembrane region" description="Helical" evidence="7">
    <location>
        <begin position="515"/>
        <end position="535"/>
    </location>
</feature>
<evidence type="ECO:0000256" key="6">
    <source>
        <dbReference type="ARBA" id="ARBA00023136"/>
    </source>
</evidence>
<evidence type="ECO:0000256" key="1">
    <source>
        <dbReference type="ARBA" id="ARBA00004141"/>
    </source>
</evidence>
<evidence type="ECO:0000256" key="4">
    <source>
        <dbReference type="ARBA" id="ARBA00022692"/>
    </source>
</evidence>
<proteinExistence type="inferred from homology"/>
<keyword evidence="4 7" id="KW-0812">Transmembrane</keyword>
<dbReference type="InterPro" id="IPR031312">
    <property type="entry name" value="Na/sul_symport_CS"/>
</dbReference>
<comment type="subcellular location">
    <subcellularLocation>
        <location evidence="1">Membrane</location>
        <topology evidence="1">Multi-pass membrane protein</topology>
    </subcellularLocation>
</comment>
<feature type="transmembrane region" description="Helical" evidence="7">
    <location>
        <begin position="195"/>
        <end position="216"/>
    </location>
</feature>
<dbReference type="GO" id="GO:0015137">
    <property type="term" value="F:citrate transmembrane transporter activity"/>
    <property type="evidence" value="ECO:0007669"/>
    <property type="project" value="TreeGrafter"/>
</dbReference>
<keyword evidence="6 7" id="KW-0472">Membrane</keyword>
<dbReference type="AlphaFoldDB" id="A0A9P1IKX3"/>
<name>A0A9P1IKX3_9PELO</name>
<keyword evidence="5 7" id="KW-1133">Transmembrane helix</keyword>
<feature type="transmembrane region" description="Helical" evidence="7">
    <location>
        <begin position="390"/>
        <end position="408"/>
    </location>
</feature>
<dbReference type="GO" id="GO:0015141">
    <property type="term" value="F:succinate transmembrane transporter activity"/>
    <property type="evidence" value="ECO:0007669"/>
    <property type="project" value="TreeGrafter"/>
</dbReference>
<dbReference type="Proteomes" id="UP001152747">
    <property type="component" value="Unassembled WGS sequence"/>
</dbReference>
<comment type="caution">
    <text evidence="8">The sequence shown here is derived from an EMBL/GenBank/DDBJ whole genome shotgun (WGS) entry which is preliminary data.</text>
</comment>
<evidence type="ECO:0000256" key="7">
    <source>
        <dbReference type="SAM" id="Phobius"/>
    </source>
</evidence>
<evidence type="ECO:0000313" key="9">
    <source>
        <dbReference type="Proteomes" id="UP001152747"/>
    </source>
</evidence>
<dbReference type="PANTHER" id="PTHR10283">
    <property type="entry name" value="SOLUTE CARRIER FAMILY 13 MEMBER"/>
    <property type="match status" value="1"/>
</dbReference>
<dbReference type="EMBL" id="CANHGI010000003">
    <property type="protein sequence ID" value="CAI5445092.1"/>
    <property type="molecule type" value="Genomic_DNA"/>
</dbReference>
<sequence length="559" mass="63162">MSKWLDDFRTYFPTIWLVLAPAILSPLAFLGTEGKCCFVILTMSCYWVAEVLPLAVTSLLPMIFLPILGILSIRDVAPKYFSDTNIVFFNSLMLSLAVEECQLHKRIALKMLTYVGTRAHWLMAGFMIITSFISLWISDTACCALMAPIAYALLEEIMIPKMKIDPEELEELERETGRKLDTSKLSKRDRGICKCMMLLVAHASLIGGTGTINSTGPNLIFRDTLEKNFPGEDTGISYLSWMAFAIPPMIFYMFSSWFIVQLQFLGFKHLLGIFKKPTEEEKLEESVARKAVLKSYEELGPMKWSEKSTLIIFILAVFSWISSDPKVVPGWSSLFLPGFVTDSVSGLIAVLFLFIWPKEKPDFRFLREDKMRKCVRREALIDWDTVRRRFPWSIILLLGAGFAISDAVKRSGLSALIACYLNSSISSLPFPVMQIIISIVVVVMTEFSTNSATASIFLPISFKMAENVRAHPLYFSIPTAIGPSFSFMLPMATPANAIVYETKTIRMIDMVSCGIFLNIFCIIITVINMNTWTYWLFNMGTYPDFAIRHSSNSTSTQCF</sequence>
<feature type="transmembrane region" description="Helical" evidence="7">
    <location>
        <begin position="428"/>
        <end position="447"/>
    </location>
</feature>
<evidence type="ECO:0000256" key="5">
    <source>
        <dbReference type="ARBA" id="ARBA00022989"/>
    </source>
</evidence>
<comment type="similarity">
    <text evidence="2">Belongs to the SLC13A/DASS transporter (TC 2.A.47) family. NADC subfamily.</text>
</comment>
<accession>A0A9P1IKX3</accession>
<dbReference type="GO" id="GO:0005886">
    <property type="term" value="C:plasma membrane"/>
    <property type="evidence" value="ECO:0007669"/>
    <property type="project" value="TreeGrafter"/>
</dbReference>
<evidence type="ECO:0000313" key="8">
    <source>
        <dbReference type="EMBL" id="CAI5445092.1"/>
    </source>
</evidence>
<dbReference type="PANTHER" id="PTHR10283:SF77">
    <property type="entry name" value="PROTEIN CBG18085"/>
    <property type="match status" value="1"/>
</dbReference>
<feature type="transmembrane region" description="Helical" evidence="7">
    <location>
        <begin position="121"/>
        <end position="154"/>
    </location>
</feature>
<feature type="transmembrane region" description="Helical" evidence="7">
    <location>
        <begin position="51"/>
        <end position="73"/>
    </location>
</feature>
<dbReference type="InterPro" id="IPR001898">
    <property type="entry name" value="SLC13A/DASS"/>
</dbReference>
<dbReference type="Pfam" id="PF00939">
    <property type="entry name" value="Na_sulph_symp"/>
    <property type="match status" value="1"/>
</dbReference>
<dbReference type="OrthoDB" id="6493944at2759"/>
<feature type="transmembrane region" description="Helical" evidence="7">
    <location>
        <begin position="12"/>
        <end position="30"/>
    </location>
</feature>
<gene>
    <name evidence="8" type="ORF">CAMP_LOCUS7729</name>
</gene>
<protein>
    <submittedName>
        <fullName evidence="8">Uncharacterized protein</fullName>
    </submittedName>
</protein>
<organism evidence="8 9">
    <name type="scientific">Caenorhabditis angaria</name>
    <dbReference type="NCBI Taxonomy" id="860376"/>
    <lineage>
        <taxon>Eukaryota</taxon>
        <taxon>Metazoa</taxon>
        <taxon>Ecdysozoa</taxon>
        <taxon>Nematoda</taxon>
        <taxon>Chromadorea</taxon>
        <taxon>Rhabditida</taxon>
        <taxon>Rhabditina</taxon>
        <taxon>Rhabditomorpha</taxon>
        <taxon>Rhabditoidea</taxon>
        <taxon>Rhabditidae</taxon>
        <taxon>Peloderinae</taxon>
        <taxon>Caenorhabditis</taxon>
    </lineage>
</organism>
<feature type="transmembrane region" description="Helical" evidence="7">
    <location>
        <begin position="304"/>
        <end position="322"/>
    </location>
</feature>
<feature type="transmembrane region" description="Helical" evidence="7">
    <location>
        <begin position="334"/>
        <end position="356"/>
    </location>
</feature>
<evidence type="ECO:0000256" key="2">
    <source>
        <dbReference type="ARBA" id="ARBA00006772"/>
    </source>
</evidence>
<feature type="transmembrane region" description="Helical" evidence="7">
    <location>
        <begin position="236"/>
        <end position="260"/>
    </location>
</feature>
<keyword evidence="3" id="KW-0813">Transport</keyword>
<keyword evidence="9" id="KW-1185">Reference proteome</keyword>
<dbReference type="PROSITE" id="PS01271">
    <property type="entry name" value="NA_SULFATE"/>
    <property type="match status" value="1"/>
</dbReference>